<dbReference type="GO" id="GO:0030042">
    <property type="term" value="P:actin filament depolymerization"/>
    <property type="evidence" value="ECO:0007669"/>
    <property type="project" value="InterPro"/>
</dbReference>
<accession>I4Y6K1</accession>
<gene>
    <name evidence="7" type="ORF">WALSEDRAFT_41165</name>
</gene>
<dbReference type="RefSeq" id="XP_006960391.1">
    <property type="nucleotide sequence ID" value="XM_006960329.1"/>
</dbReference>
<dbReference type="SUPFAM" id="SSF55753">
    <property type="entry name" value="Actin depolymerizing proteins"/>
    <property type="match status" value="1"/>
</dbReference>
<feature type="domain" description="ADF-H" evidence="6">
    <location>
        <begin position="4"/>
        <end position="135"/>
    </location>
</feature>
<dbReference type="PANTHER" id="PTHR11913">
    <property type="entry name" value="COFILIN-RELATED"/>
    <property type="match status" value="1"/>
</dbReference>
<evidence type="ECO:0000313" key="7">
    <source>
        <dbReference type="EMBL" id="EIM19593.1"/>
    </source>
</evidence>
<dbReference type="GeneID" id="18472204"/>
<dbReference type="STRING" id="671144.I4Y6K1"/>
<dbReference type="AlphaFoldDB" id="I4Y6K1"/>
<comment type="similarity">
    <text evidence="2">Belongs to the actin-binding proteins ADF family.</text>
</comment>
<evidence type="ECO:0000256" key="3">
    <source>
        <dbReference type="ARBA" id="ARBA00015630"/>
    </source>
</evidence>
<dbReference type="InterPro" id="IPR002108">
    <property type="entry name" value="ADF-H"/>
</dbReference>
<dbReference type="OrthoDB" id="10249245at2759"/>
<dbReference type="SMART" id="SM00102">
    <property type="entry name" value="ADF"/>
    <property type="match status" value="1"/>
</dbReference>
<dbReference type="CDD" id="cd11286">
    <property type="entry name" value="ADF_cofilin_like"/>
    <property type="match status" value="1"/>
</dbReference>
<dbReference type="HOGENOM" id="CLU_094004_3_2_1"/>
<dbReference type="Pfam" id="PF00241">
    <property type="entry name" value="Cofilin_ADF"/>
    <property type="match status" value="1"/>
</dbReference>
<organism evidence="7 8">
    <name type="scientific">Wallemia mellicola (strain ATCC MYA-4683 / CBS 633.66)</name>
    <name type="common">Wallemia sebi (CBS 633.66)</name>
    <dbReference type="NCBI Taxonomy" id="671144"/>
    <lineage>
        <taxon>Eukaryota</taxon>
        <taxon>Fungi</taxon>
        <taxon>Dikarya</taxon>
        <taxon>Basidiomycota</taxon>
        <taxon>Wallemiomycotina</taxon>
        <taxon>Wallemiomycetes</taxon>
        <taxon>Wallemiales</taxon>
        <taxon>Wallemiaceae</taxon>
        <taxon>Wallemia</taxon>
    </lineage>
</organism>
<dbReference type="InterPro" id="IPR029006">
    <property type="entry name" value="ADF-H/Gelsolin-like_dom_sf"/>
</dbReference>
<reference evidence="7 8" key="1">
    <citation type="journal article" date="2012" name="Fungal Genet. Biol.">
        <title>The genome of the xerotolerant mold Wallemia sebi reveals adaptations to osmotic stress and suggests cryptic sexual reproduction.</title>
        <authorList>
            <person name="Padamsee M."/>
            <person name="Kumar T.K.A."/>
            <person name="Riley R."/>
            <person name="Binder M."/>
            <person name="Boyd A."/>
            <person name="Calvo A.M."/>
            <person name="Furukawa K."/>
            <person name="Hesse C."/>
            <person name="Hohmann S."/>
            <person name="James T.Y."/>
            <person name="LaButti K."/>
            <person name="Lapidus A."/>
            <person name="Lindquist E."/>
            <person name="Lucas S."/>
            <person name="Miller K."/>
            <person name="Shantappa S."/>
            <person name="Grigoriev I.V."/>
            <person name="Hibbett D.S."/>
            <person name="McLaughlin D.J."/>
            <person name="Spatafora J.W."/>
            <person name="Aime M.C."/>
        </authorList>
    </citation>
    <scope>NUCLEOTIDE SEQUENCE [LARGE SCALE GENOMIC DNA]</scope>
    <source>
        <strain evidence="8">ATCC MYA-4683 / CBS 633.66</strain>
    </source>
</reference>
<dbReference type="Gene3D" id="3.40.20.10">
    <property type="entry name" value="Severin"/>
    <property type="match status" value="1"/>
</dbReference>
<keyword evidence="4" id="KW-0009">Actin-binding</keyword>
<dbReference type="InParanoid" id="I4Y6K1"/>
<comment type="subcellular location">
    <subcellularLocation>
        <location evidence="1">Nucleus matrix</location>
    </subcellularLocation>
</comment>
<dbReference type="GO" id="GO:0016363">
    <property type="term" value="C:nuclear matrix"/>
    <property type="evidence" value="ECO:0007669"/>
    <property type="project" value="UniProtKB-SubCell"/>
</dbReference>
<dbReference type="GO" id="GO:0003779">
    <property type="term" value="F:actin binding"/>
    <property type="evidence" value="ECO:0007669"/>
    <property type="project" value="UniProtKB-KW"/>
</dbReference>
<evidence type="ECO:0000259" key="6">
    <source>
        <dbReference type="PROSITE" id="PS51263"/>
    </source>
</evidence>
<proteinExistence type="inferred from homology"/>
<sequence>MSSGVAVSDECLTAFQDLKLGKKYKYIILKIAEDGSAIVLDKTSDNQDYDAFLKDLPEAEPRWAVYDFQYQKGEDGVRNKILFYAWAPDNSKVKQKMMYASSKDALRAKLQGIAFDIQCTDESERACHGQGFKGSLKTREYQS</sequence>
<evidence type="ECO:0000256" key="5">
    <source>
        <dbReference type="ARBA" id="ARBA00032427"/>
    </source>
</evidence>
<keyword evidence="8" id="KW-1185">Reference proteome</keyword>
<name>I4Y6K1_WALMC</name>
<dbReference type="eggNOG" id="KOG1735">
    <property type="taxonomic scope" value="Eukaryota"/>
</dbReference>
<evidence type="ECO:0000313" key="8">
    <source>
        <dbReference type="Proteomes" id="UP000005242"/>
    </source>
</evidence>
<evidence type="ECO:0000256" key="2">
    <source>
        <dbReference type="ARBA" id="ARBA00006844"/>
    </source>
</evidence>
<dbReference type="Proteomes" id="UP000005242">
    <property type="component" value="Unassembled WGS sequence"/>
</dbReference>
<dbReference type="FunCoup" id="I4Y6K1">
    <property type="interactions" value="138"/>
</dbReference>
<evidence type="ECO:0000256" key="4">
    <source>
        <dbReference type="ARBA" id="ARBA00023203"/>
    </source>
</evidence>
<dbReference type="InterPro" id="IPR017904">
    <property type="entry name" value="ADF/Cofilin"/>
</dbReference>
<dbReference type="GO" id="GO:0015629">
    <property type="term" value="C:actin cytoskeleton"/>
    <property type="evidence" value="ECO:0007669"/>
    <property type="project" value="InterPro"/>
</dbReference>
<protein>
    <recommendedName>
        <fullName evidence="3">Cofilin</fullName>
    </recommendedName>
    <alternativeName>
        <fullName evidence="5">Actin-depolymerizing factor 1</fullName>
    </alternativeName>
</protein>
<evidence type="ECO:0000256" key="1">
    <source>
        <dbReference type="ARBA" id="ARBA00004109"/>
    </source>
</evidence>
<dbReference type="EMBL" id="JH668248">
    <property type="protein sequence ID" value="EIM19593.1"/>
    <property type="molecule type" value="Genomic_DNA"/>
</dbReference>
<dbReference type="KEGG" id="wse:WALSEDRAFT_41165"/>
<dbReference type="PROSITE" id="PS51263">
    <property type="entry name" value="ADF_H"/>
    <property type="match status" value="1"/>
</dbReference>
<dbReference type="OMA" id="QCRFAVY"/>